<dbReference type="AlphaFoldDB" id="M1LNY0"/>
<protein>
    <recommendedName>
        <fullName evidence="3">DUF2313 domain-containing protein</fullName>
    </recommendedName>
</protein>
<dbReference type="InterPro" id="IPR018755">
    <property type="entry name" value="Phage_Mu_Gp48"/>
</dbReference>
<dbReference type="HOGENOM" id="CLU_113634_0_0_9"/>
<accession>M1LNY0</accession>
<gene>
    <name evidence="1" type="ORF">Cspa_c07730</name>
</gene>
<dbReference type="eggNOG" id="COG4385">
    <property type="taxonomic scope" value="Bacteria"/>
</dbReference>
<keyword evidence="2" id="KW-1185">Reference proteome</keyword>
<dbReference type="RefSeq" id="WP_015390876.1">
    <property type="nucleotide sequence ID" value="NC_020291.1"/>
</dbReference>
<dbReference type="EMBL" id="CP004121">
    <property type="protein sequence ID" value="AGF54550.1"/>
    <property type="molecule type" value="Genomic_DNA"/>
</dbReference>
<dbReference type="KEGG" id="csr:Cspa_c07730"/>
<dbReference type="OrthoDB" id="1629754at2"/>
<dbReference type="STRING" id="36745.CLSAP_08110"/>
<evidence type="ECO:0000313" key="1">
    <source>
        <dbReference type="EMBL" id="AGF54550.1"/>
    </source>
</evidence>
<dbReference type="Pfam" id="PF10076">
    <property type="entry name" value="Phage_Mu_Gp48"/>
    <property type="match status" value="1"/>
</dbReference>
<reference evidence="1 2" key="1">
    <citation type="submission" date="2013-02" db="EMBL/GenBank/DDBJ databases">
        <title>Genome sequence of Clostridium saccharoperbutylacetonicum N1-4(HMT).</title>
        <authorList>
            <person name="Poehlein A."/>
            <person name="Daniel R."/>
        </authorList>
    </citation>
    <scope>NUCLEOTIDE SEQUENCE [LARGE SCALE GENOMIC DNA]</scope>
    <source>
        <strain evidence="2">N1-4(HMT)</strain>
    </source>
</reference>
<dbReference type="Proteomes" id="UP000011728">
    <property type="component" value="Chromosome"/>
</dbReference>
<evidence type="ECO:0008006" key="3">
    <source>
        <dbReference type="Google" id="ProtNLM"/>
    </source>
</evidence>
<sequence>MSKNAEMLKSYVPYEIQNSNVFNEIFNSYGQVFDKLGIELSDLLLQILPQTAAEWGLNLWEKRIGIQTNTSKTIEERRARILAKLRNKGTTTVEVIKQICRSFASEVEVIQHNSDYYFEINLLSSTGFPYELESMYDNIDIVKPAHLGTKYKLTSLSKAETYYRLAATTGEVIVVYPWIARTINANTKLEVGISQNKSSESMTIYPRKGRK</sequence>
<evidence type="ECO:0000313" key="2">
    <source>
        <dbReference type="Proteomes" id="UP000011728"/>
    </source>
</evidence>
<proteinExistence type="predicted"/>
<dbReference type="PATRIC" id="fig|931276.5.peg.726"/>
<organism evidence="1 2">
    <name type="scientific">Clostridium saccharoperbutylacetonicum N1-4(HMT)</name>
    <dbReference type="NCBI Taxonomy" id="931276"/>
    <lineage>
        <taxon>Bacteria</taxon>
        <taxon>Bacillati</taxon>
        <taxon>Bacillota</taxon>
        <taxon>Clostridia</taxon>
        <taxon>Eubacteriales</taxon>
        <taxon>Clostridiaceae</taxon>
        <taxon>Clostridium</taxon>
    </lineage>
</organism>
<name>M1LNY0_9CLOT</name>